<dbReference type="Gene3D" id="1.20.1330.10">
    <property type="entry name" value="f41 fragment of flagellin, N-terminal domain"/>
    <property type="match status" value="1"/>
</dbReference>
<dbReference type="InterPro" id="IPR013384">
    <property type="entry name" value="Flagell_FlgL"/>
</dbReference>
<feature type="region of interest" description="Disordered" evidence="6">
    <location>
        <begin position="1"/>
        <end position="20"/>
    </location>
</feature>
<dbReference type="EMBL" id="FWPT01000008">
    <property type="protein sequence ID" value="SMA49661.1"/>
    <property type="molecule type" value="Genomic_DNA"/>
</dbReference>
<reference evidence="8 9" key="1">
    <citation type="submission" date="2017-03" db="EMBL/GenBank/DDBJ databases">
        <authorList>
            <person name="Afonso C.L."/>
            <person name="Miller P.J."/>
            <person name="Scott M.A."/>
            <person name="Spackman E."/>
            <person name="Goraichik I."/>
            <person name="Dimitrov K.M."/>
            <person name="Suarez D.L."/>
            <person name="Swayne D.E."/>
        </authorList>
    </citation>
    <scope>NUCLEOTIDE SEQUENCE [LARGE SCALE GENOMIC DNA]</scope>
    <source>
        <strain evidence="8">SB41UT1</strain>
    </source>
</reference>
<keyword evidence="9" id="KW-1185">Reference proteome</keyword>
<dbReference type="Proteomes" id="UP000196573">
    <property type="component" value="Unassembled WGS sequence"/>
</dbReference>
<dbReference type="SUPFAM" id="SSF64518">
    <property type="entry name" value="Phase 1 flagellin"/>
    <property type="match status" value="1"/>
</dbReference>
<keyword evidence="8" id="KW-0969">Cilium</keyword>
<keyword evidence="8" id="KW-0282">Flagellum</keyword>
<dbReference type="GO" id="GO:0005576">
    <property type="term" value="C:extracellular region"/>
    <property type="evidence" value="ECO:0007669"/>
    <property type="project" value="UniProtKB-SubCell"/>
</dbReference>
<evidence type="ECO:0000256" key="3">
    <source>
        <dbReference type="ARBA" id="ARBA00005709"/>
    </source>
</evidence>
<evidence type="ECO:0000256" key="6">
    <source>
        <dbReference type="SAM" id="MobiDB-lite"/>
    </source>
</evidence>
<evidence type="ECO:0000256" key="1">
    <source>
        <dbReference type="ARBA" id="ARBA00004365"/>
    </source>
</evidence>
<proteinExistence type="inferred from homology"/>
<dbReference type="PANTHER" id="PTHR42792:SF1">
    <property type="entry name" value="FLAGELLAR HOOK-ASSOCIATED PROTEIN 3"/>
    <property type="match status" value="1"/>
</dbReference>
<evidence type="ECO:0000313" key="8">
    <source>
        <dbReference type="EMBL" id="SMA49661.1"/>
    </source>
</evidence>
<name>A0A1X7AMX8_9GAMM</name>
<dbReference type="GO" id="GO:0009424">
    <property type="term" value="C:bacterial-type flagellum hook"/>
    <property type="evidence" value="ECO:0007669"/>
    <property type="project" value="InterPro"/>
</dbReference>
<dbReference type="OrthoDB" id="9768249at2"/>
<sequence length="318" mass="34195">MRVSTMQMHNTLSGSMQKAQGNVSKTLLQMSSGKEILKPSDDPFASVQLLKLDDHLSKLETWSGNIDKATTFLGNQESALMDMNNNLDRTRDLVLSAGNGALSLEDRKAIAKEIEQTVSTLKSLANTKGAGDEYIFGGTAGQQEPVQKVPVIDEKGNPVLDADGNPVEEWSFEGSESVREVQVSDSQHATLGSTASDLFFQGDKDFFTQMDEFVAILNKDPLAEGELEGAIDAAIKGIDATSGAVNEGLTDIGAEINMLEEAKDTNTDLVATNKAMQSSLEALDYAEAIPRLTIEQTVLTATQKGYASSSTLTLFNYI</sequence>
<protein>
    <submittedName>
        <fullName evidence="8">Flagellar hook-associated protein 3</fullName>
    </submittedName>
</protein>
<evidence type="ECO:0000313" key="9">
    <source>
        <dbReference type="Proteomes" id="UP000196573"/>
    </source>
</evidence>
<keyword evidence="8" id="KW-0966">Cell projection</keyword>
<comment type="similarity">
    <text evidence="3">Belongs to the bacterial flagellin family.</text>
</comment>
<dbReference type="Pfam" id="PF00669">
    <property type="entry name" value="Flagellin_N"/>
    <property type="match status" value="1"/>
</dbReference>
<evidence type="ECO:0000256" key="5">
    <source>
        <dbReference type="ARBA" id="ARBA00023143"/>
    </source>
</evidence>
<evidence type="ECO:0000259" key="7">
    <source>
        <dbReference type="Pfam" id="PF00669"/>
    </source>
</evidence>
<dbReference type="RefSeq" id="WP_087112108.1">
    <property type="nucleotide sequence ID" value="NZ_CBCSCN010000010.1"/>
</dbReference>
<comment type="subcellular location">
    <subcellularLocation>
        <location evidence="1">Bacterial flagellum</location>
    </subcellularLocation>
    <subcellularLocation>
        <location evidence="2">Secreted</location>
    </subcellularLocation>
</comment>
<dbReference type="AlphaFoldDB" id="A0A1X7AMX8"/>
<dbReference type="InterPro" id="IPR001492">
    <property type="entry name" value="Flagellin"/>
</dbReference>
<gene>
    <name evidence="8" type="primary">flgL_2</name>
    <name evidence="8" type="ORF">EHSB41UT_03443</name>
</gene>
<dbReference type="GO" id="GO:0071973">
    <property type="term" value="P:bacterial-type flagellum-dependent cell motility"/>
    <property type="evidence" value="ECO:0007669"/>
    <property type="project" value="InterPro"/>
</dbReference>
<dbReference type="InterPro" id="IPR001029">
    <property type="entry name" value="Flagellin_N"/>
</dbReference>
<dbReference type="GO" id="GO:0005198">
    <property type="term" value="F:structural molecule activity"/>
    <property type="evidence" value="ECO:0007669"/>
    <property type="project" value="InterPro"/>
</dbReference>
<keyword evidence="5" id="KW-0975">Bacterial flagellum</keyword>
<dbReference type="NCBIfam" id="TIGR02550">
    <property type="entry name" value="flagell_flgL"/>
    <property type="match status" value="1"/>
</dbReference>
<evidence type="ECO:0000256" key="4">
    <source>
        <dbReference type="ARBA" id="ARBA00022525"/>
    </source>
</evidence>
<accession>A0A1X7AMX8</accession>
<organism evidence="8 9">
    <name type="scientific">Parendozoicomonas haliclonae</name>
    <dbReference type="NCBI Taxonomy" id="1960125"/>
    <lineage>
        <taxon>Bacteria</taxon>
        <taxon>Pseudomonadati</taxon>
        <taxon>Pseudomonadota</taxon>
        <taxon>Gammaproteobacteria</taxon>
        <taxon>Oceanospirillales</taxon>
        <taxon>Endozoicomonadaceae</taxon>
        <taxon>Parendozoicomonas</taxon>
    </lineage>
</organism>
<evidence type="ECO:0000256" key="2">
    <source>
        <dbReference type="ARBA" id="ARBA00004613"/>
    </source>
</evidence>
<feature type="domain" description="Flagellin N-terminal" evidence="7">
    <location>
        <begin position="3"/>
        <end position="139"/>
    </location>
</feature>
<dbReference type="PANTHER" id="PTHR42792">
    <property type="entry name" value="FLAGELLIN"/>
    <property type="match status" value="1"/>
</dbReference>
<keyword evidence="4" id="KW-0964">Secreted</keyword>